<keyword evidence="4" id="KW-0805">Transcription regulation</keyword>
<evidence type="ECO:0000256" key="3">
    <source>
        <dbReference type="ARBA" id="ARBA00022491"/>
    </source>
</evidence>
<dbReference type="OrthoDB" id="511287at2759"/>
<dbReference type="AlphaFoldDB" id="A0A3P6TKH9"/>
<dbReference type="GO" id="GO:0003723">
    <property type="term" value="F:RNA binding"/>
    <property type="evidence" value="ECO:0007669"/>
    <property type="project" value="TreeGrafter"/>
</dbReference>
<protein>
    <submittedName>
        <fullName evidence="8">Uncharacterized protein</fullName>
    </submittedName>
</protein>
<gene>
    <name evidence="8" type="ORF">NLS_LOCUS8732</name>
</gene>
<comment type="subcellular location">
    <subcellularLocation>
        <location evidence="1">Nucleus</location>
    </subcellularLocation>
</comment>
<evidence type="ECO:0000256" key="7">
    <source>
        <dbReference type="SAM" id="MobiDB-lite"/>
    </source>
</evidence>
<evidence type="ECO:0000256" key="4">
    <source>
        <dbReference type="ARBA" id="ARBA00023015"/>
    </source>
</evidence>
<keyword evidence="5" id="KW-0804">Transcription</keyword>
<keyword evidence="3" id="KW-0678">Repressor</keyword>
<dbReference type="PANTHER" id="PTHR12144">
    <property type="entry name" value="NEGATIVE ELONGATION FACTOR D"/>
    <property type="match status" value="1"/>
</dbReference>
<accession>A0A3P6TKH9</accession>
<dbReference type="Pfam" id="PF04858">
    <property type="entry name" value="TH1"/>
    <property type="match status" value="1"/>
</dbReference>
<dbReference type="STRING" id="42156.A0A3P6TKH9"/>
<sequence>MEMSGDNMQNSMPSNNNQSETVPSSIIGKRYSFFAEGREKNVNGSSTTAVMSSASGNNRCNLSRSGSSDDDCDYYSGRKTKELLLENYRGILQAPDSIMEPDVDVTIKGFLRFGGKPEVVIASLSRNYRGFALYCELLGGWLSDLEGDREIAHECFKNTLSSLIEKHFTAEVVDKNFDIADDVCDWLPKLLQYRTWRNLIYTLIRQNPQSKFLMKAIRMISESGFQYEITDVHPAAQQLEIYCRMLLTAIDDFCASQKKGPMTEDYEKTFTELTGVVCYSEHTYLFAQVLLHEIIKEEKNETAAACTYLAQMLRREAQKCNYQDTHDIHLSMNGDDNDVKQCIYTMLSKKCLNQADIVCLYERYSSTNPPPVDFIQDPFFIDMLIDILFAYGGSKLNLYNGLKLTQPRPLISHLMHDSGTSYCVPYNWFPRLIKGDRSRHSQAFLAVN</sequence>
<organism evidence="8 9">
    <name type="scientific">Litomosoides sigmodontis</name>
    <name type="common">Filarial nematode worm</name>
    <dbReference type="NCBI Taxonomy" id="42156"/>
    <lineage>
        <taxon>Eukaryota</taxon>
        <taxon>Metazoa</taxon>
        <taxon>Ecdysozoa</taxon>
        <taxon>Nematoda</taxon>
        <taxon>Chromadorea</taxon>
        <taxon>Rhabditida</taxon>
        <taxon>Spirurina</taxon>
        <taxon>Spiruromorpha</taxon>
        <taxon>Filarioidea</taxon>
        <taxon>Onchocercidae</taxon>
        <taxon>Litomosoides</taxon>
    </lineage>
</organism>
<evidence type="ECO:0000256" key="1">
    <source>
        <dbReference type="ARBA" id="ARBA00004123"/>
    </source>
</evidence>
<proteinExistence type="inferred from homology"/>
<dbReference type="EMBL" id="UYRX01001176">
    <property type="protein sequence ID" value="VDK88566.1"/>
    <property type="molecule type" value="Genomic_DNA"/>
</dbReference>
<name>A0A3P6TKH9_LITSI</name>
<comment type="similarity">
    <text evidence="2">Belongs to the NELF-D family.</text>
</comment>
<evidence type="ECO:0000256" key="2">
    <source>
        <dbReference type="ARBA" id="ARBA00005726"/>
    </source>
</evidence>
<keyword evidence="6" id="KW-0539">Nucleus</keyword>
<evidence type="ECO:0000313" key="8">
    <source>
        <dbReference type="EMBL" id="VDK88566.1"/>
    </source>
</evidence>
<evidence type="ECO:0000256" key="6">
    <source>
        <dbReference type="ARBA" id="ARBA00023242"/>
    </source>
</evidence>
<keyword evidence="9" id="KW-1185">Reference proteome</keyword>
<reference evidence="8 9" key="1">
    <citation type="submission" date="2018-08" db="EMBL/GenBank/DDBJ databases">
        <authorList>
            <person name="Laetsch R D."/>
            <person name="Stevens L."/>
            <person name="Kumar S."/>
            <person name="Blaxter L. M."/>
        </authorList>
    </citation>
    <scope>NUCLEOTIDE SEQUENCE [LARGE SCALE GENOMIC DNA]</scope>
</reference>
<dbReference type="GO" id="GO:0034244">
    <property type="term" value="P:negative regulation of transcription elongation by RNA polymerase II"/>
    <property type="evidence" value="ECO:0007669"/>
    <property type="project" value="TreeGrafter"/>
</dbReference>
<dbReference type="PANTHER" id="PTHR12144:SF0">
    <property type="entry name" value="NEGATIVE ELONGATION FACTOR C_D"/>
    <property type="match status" value="1"/>
</dbReference>
<dbReference type="OMA" id="APDSIME"/>
<feature type="region of interest" description="Disordered" evidence="7">
    <location>
        <begin position="1"/>
        <end position="22"/>
    </location>
</feature>
<evidence type="ECO:0000313" key="9">
    <source>
        <dbReference type="Proteomes" id="UP000277928"/>
    </source>
</evidence>
<evidence type="ECO:0000256" key="5">
    <source>
        <dbReference type="ARBA" id="ARBA00023163"/>
    </source>
</evidence>
<dbReference type="GO" id="GO:0032021">
    <property type="term" value="C:NELF complex"/>
    <property type="evidence" value="ECO:0007669"/>
    <property type="project" value="TreeGrafter"/>
</dbReference>
<dbReference type="InterPro" id="IPR006942">
    <property type="entry name" value="TH1"/>
</dbReference>
<feature type="compositionally biased region" description="Low complexity" evidence="7">
    <location>
        <begin position="7"/>
        <end position="19"/>
    </location>
</feature>
<dbReference type="Proteomes" id="UP000277928">
    <property type="component" value="Unassembled WGS sequence"/>
</dbReference>